<dbReference type="PANTHER" id="PTHR36327:SF1">
    <property type="entry name" value="OS03G0731100 PROTEIN"/>
    <property type="match status" value="1"/>
</dbReference>
<organism evidence="1 2">
    <name type="scientific">Chlamydomonas eustigma</name>
    <dbReference type="NCBI Taxonomy" id="1157962"/>
    <lineage>
        <taxon>Eukaryota</taxon>
        <taxon>Viridiplantae</taxon>
        <taxon>Chlorophyta</taxon>
        <taxon>core chlorophytes</taxon>
        <taxon>Chlorophyceae</taxon>
        <taxon>CS clade</taxon>
        <taxon>Chlamydomonadales</taxon>
        <taxon>Chlamydomonadaceae</taxon>
        <taxon>Chlamydomonas</taxon>
    </lineage>
</organism>
<dbReference type="AlphaFoldDB" id="A0A250WRJ6"/>
<dbReference type="STRING" id="1157962.A0A250WRJ6"/>
<evidence type="ECO:0000313" key="2">
    <source>
        <dbReference type="Proteomes" id="UP000232323"/>
    </source>
</evidence>
<dbReference type="PANTHER" id="PTHR36327">
    <property type="entry name" value="UNNAMED PRODUCT"/>
    <property type="match status" value="1"/>
</dbReference>
<protein>
    <submittedName>
        <fullName evidence="1">Uncharacterized protein</fullName>
    </submittedName>
</protein>
<dbReference type="EMBL" id="BEGY01000002">
    <property type="protein sequence ID" value="GAX73170.1"/>
    <property type="molecule type" value="Genomic_DNA"/>
</dbReference>
<comment type="caution">
    <text evidence="1">The sequence shown here is derived from an EMBL/GenBank/DDBJ whole genome shotgun (WGS) entry which is preliminary data.</text>
</comment>
<dbReference type="OrthoDB" id="544623at2759"/>
<name>A0A250WRJ6_9CHLO</name>
<sequence length="128" mass="14923">MIQNKATPSRTQDRFVTNFNVNKRNLLATFVGLVTLQENPKLAQAQQVGKLDLKNQEVKDSESPFIQELLRRTAEKKEERKKERLDDYYRRNFKDYFEWEAGSALAGRARGISEGTSSKILKWLDENK</sequence>
<accession>A0A250WRJ6</accession>
<gene>
    <name evidence="1" type="ORF">CEUSTIGMA_g623.t1</name>
</gene>
<keyword evidence="2" id="KW-1185">Reference proteome</keyword>
<dbReference type="Proteomes" id="UP000232323">
    <property type="component" value="Unassembled WGS sequence"/>
</dbReference>
<reference evidence="1 2" key="1">
    <citation type="submission" date="2017-08" db="EMBL/GenBank/DDBJ databases">
        <title>Acidophilic green algal genome provides insights into adaptation to an acidic environment.</title>
        <authorList>
            <person name="Hirooka S."/>
            <person name="Hirose Y."/>
            <person name="Kanesaki Y."/>
            <person name="Higuchi S."/>
            <person name="Fujiwara T."/>
            <person name="Onuma R."/>
            <person name="Era A."/>
            <person name="Ohbayashi R."/>
            <person name="Uzuka A."/>
            <person name="Nozaki H."/>
            <person name="Yoshikawa H."/>
            <person name="Miyagishima S.Y."/>
        </authorList>
    </citation>
    <scope>NUCLEOTIDE SEQUENCE [LARGE SCALE GENOMIC DNA]</scope>
    <source>
        <strain evidence="1 2">NIES-2499</strain>
    </source>
</reference>
<evidence type="ECO:0000313" key="1">
    <source>
        <dbReference type="EMBL" id="GAX73170.1"/>
    </source>
</evidence>
<proteinExistence type="predicted"/>